<dbReference type="InterPro" id="IPR009060">
    <property type="entry name" value="UBA-like_sf"/>
</dbReference>
<feature type="compositionally biased region" description="Polar residues" evidence="2">
    <location>
        <begin position="295"/>
        <end position="321"/>
    </location>
</feature>
<reference evidence="4 5" key="1">
    <citation type="submission" date="2013-09" db="EMBL/GenBank/DDBJ databases">
        <title>Corchorus capsularis genome sequencing.</title>
        <authorList>
            <person name="Alam M."/>
            <person name="Haque M.S."/>
            <person name="Islam M.S."/>
            <person name="Emdad E.M."/>
            <person name="Islam M.M."/>
            <person name="Ahmed B."/>
            <person name="Halim A."/>
            <person name="Hossen Q.M.M."/>
            <person name="Hossain M.Z."/>
            <person name="Ahmed R."/>
            <person name="Khan M.M."/>
            <person name="Islam R."/>
            <person name="Rashid M.M."/>
            <person name="Khan S.A."/>
            <person name="Rahman M.S."/>
            <person name="Alam M."/>
        </authorList>
    </citation>
    <scope>NUCLEOTIDE SEQUENCE [LARGE SCALE GENOMIC DNA]</scope>
    <source>
        <strain evidence="5">cv. CVL-1</strain>
        <tissue evidence="4">Whole seedling</tissue>
    </source>
</reference>
<dbReference type="InterPro" id="IPR050730">
    <property type="entry name" value="UBX_domain-protein"/>
</dbReference>
<evidence type="ECO:0000259" key="3">
    <source>
        <dbReference type="PROSITE" id="PS50033"/>
    </source>
</evidence>
<protein>
    <recommendedName>
        <fullName evidence="3">UBX domain-containing protein</fullName>
    </recommendedName>
</protein>
<evidence type="ECO:0000256" key="2">
    <source>
        <dbReference type="SAM" id="MobiDB-lite"/>
    </source>
</evidence>
<dbReference type="PROSITE" id="PS50330">
    <property type="entry name" value="UIM"/>
    <property type="match status" value="2"/>
</dbReference>
<feature type="region of interest" description="Disordered" evidence="2">
    <location>
        <begin position="292"/>
        <end position="322"/>
    </location>
</feature>
<keyword evidence="5" id="KW-1185">Reference proteome</keyword>
<dbReference type="Pfam" id="PF14555">
    <property type="entry name" value="UBA_4"/>
    <property type="match status" value="1"/>
</dbReference>
<dbReference type="PANTHER" id="PTHR23322:SF55">
    <property type="entry name" value="PLANT UBX DOMAIN-CONTAINING PROTEIN 9"/>
    <property type="match status" value="1"/>
</dbReference>
<dbReference type="EMBL" id="AWWV01010534">
    <property type="protein sequence ID" value="OMO78649.1"/>
    <property type="molecule type" value="Genomic_DNA"/>
</dbReference>
<feature type="domain" description="UBX" evidence="3">
    <location>
        <begin position="391"/>
        <end position="469"/>
    </location>
</feature>
<accession>A0A1R3I7W9</accession>
<dbReference type="InterPro" id="IPR003903">
    <property type="entry name" value="UIM_dom"/>
</dbReference>
<comment type="caution">
    <text evidence="4">The sequence shown here is derived from an EMBL/GenBank/DDBJ whole genome shotgun (WGS) entry which is preliminary data.</text>
</comment>
<proteinExistence type="predicted"/>
<dbReference type="Pfam" id="PF00789">
    <property type="entry name" value="UBX"/>
    <property type="match status" value="1"/>
</dbReference>
<dbReference type="CDD" id="cd01767">
    <property type="entry name" value="UBX"/>
    <property type="match status" value="1"/>
</dbReference>
<dbReference type="STRING" id="210143.A0A1R3I7W9"/>
<dbReference type="Gene3D" id="3.10.20.90">
    <property type="entry name" value="Phosphatidylinositol 3-kinase Catalytic Subunit, Chain A, domain 1"/>
    <property type="match status" value="1"/>
</dbReference>
<dbReference type="PANTHER" id="PTHR23322">
    <property type="entry name" value="FAS-ASSOCIATED PROTEIN"/>
    <property type="match status" value="1"/>
</dbReference>
<dbReference type="CDD" id="cd14351">
    <property type="entry name" value="UBA_Ubx1_like"/>
    <property type="match status" value="1"/>
</dbReference>
<evidence type="ECO:0000313" key="5">
    <source>
        <dbReference type="Proteomes" id="UP000188268"/>
    </source>
</evidence>
<dbReference type="OrthoDB" id="1920064at2759"/>
<dbReference type="Gramene" id="OMO78649">
    <property type="protein sequence ID" value="OMO78649"/>
    <property type="gene ID" value="CCACVL1_14228"/>
</dbReference>
<dbReference type="GO" id="GO:0043130">
    <property type="term" value="F:ubiquitin binding"/>
    <property type="evidence" value="ECO:0007669"/>
    <property type="project" value="TreeGrafter"/>
</dbReference>
<name>A0A1R3I7W9_COCAP</name>
<feature type="region of interest" description="Disordered" evidence="2">
    <location>
        <begin position="196"/>
        <end position="215"/>
    </location>
</feature>
<dbReference type="SUPFAM" id="SSF54236">
    <property type="entry name" value="Ubiquitin-like"/>
    <property type="match status" value="1"/>
</dbReference>
<feature type="region of interest" description="Disordered" evidence="2">
    <location>
        <begin position="243"/>
        <end position="269"/>
    </location>
</feature>
<feature type="region of interest" description="Disordered" evidence="2">
    <location>
        <begin position="350"/>
        <end position="372"/>
    </location>
</feature>
<sequence>MSTPTRDAIESFKSITGASESVALRKLEEYGGNLNAAVSAHFLELERSITNPPSSVSSQYNSVDMNNRNGVGMRGIAPFISAMRSFRPSLLLDPSYRRSLLSPVGASSFNHQATSPQMGEVTGVPVGFSGGNDNPLHSRVRPALIDSTGPPSYFGGGVRENVMRDDHQHINDVESEMMQAAIEASKRDFEQSYMNERHGSSYDSSGIGLQQGQLQQEDDELARAISLSLKTAEDEKARRVMKDHYEQPGVYDSSARTQARTSSSLEWGGMSSEELDEAIMLERQLFSQIPEGASYRSSHPSDEQSGPSLQAPSRPQSSSLAEQHFLRQKQDDEYLASLLADKEKEMNALKKAESHCLKEEESSRKKLERKQESDRVMVAKESSLLPEPAIDDENAVTILVRMPDGTRHGRRFLKSNKLQVLYDFIDIGKVAKPGTYRLVRPYPRHAFSAGDCSLTLNQLGLSGKQEALFLEFI</sequence>
<evidence type="ECO:0000256" key="1">
    <source>
        <dbReference type="ARBA" id="ARBA00022786"/>
    </source>
</evidence>
<dbReference type="Proteomes" id="UP000188268">
    <property type="component" value="Unassembled WGS sequence"/>
</dbReference>
<dbReference type="SMART" id="SM00166">
    <property type="entry name" value="UBX"/>
    <property type="match status" value="1"/>
</dbReference>
<keyword evidence="1" id="KW-0833">Ubl conjugation pathway</keyword>
<dbReference type="InterPro" id="IPR001012">
    <property type="entry name" value="UBX_dom"/>
</dbReference>
<dbReference type="InterPro" id="IPR029071">
    <property type="entry name" value="Ubiquitin-like_domsf"/>
</dbReference>
<dbReference type="Gene3D" id="1.10.8.10">
    <property type="entry name" value="DNA helicase RuvA subunit, C-terminal domain"/>
    <property type="match status" value="1"/>
</dbReference>
<organism evidence="4 5">
    <name type="scientific">Corchorus capsularis</name>
    <name type="common">Jute</name>
    <dbReference type="NCBI Taxonomy" id="210143"/>
    <lineage>
        <taxon>Eukaryota</taxon>
        <taxon>Viridiplantae</taxon>
        <taxon>Streptophyta</taxon>
        <taxon>Embryophyta</taxon>
        <taxon>Tracheophyta</taxon>
        <taxon>Spermatophyta</taxon>
        <taxon>Magnoliopsida</taxon>
        <taxon>eudicotyledons</taxon>
        <taxon>Gunneridae</taxon>
        <taxon>Pentapetalae</taxon>
        <taxon>rosids</taxon>
        <taxon>malvids</taxon>
        <taxon>Malvales</taxon>
        <taxon>Malvaceae</taxon>
        <taxon>Grewioideae</taxon>
        <taxon>Apeibeae</taxon>
        <taxon>Corchorus</taxon>
    </lineage>
</organism>
<dbReference type="SMART" id="SM00726">
    <property type="entry name" value="UIM"/>
    <property type="match status" value="2"/>
</dbReference>
<dbReference type="AlphaFoldDB" id="A0A1R3I7W9"/>
<dbReference type="Pfam" id="PF02809">
    <property type="entry name" value="UIM"/>
    <property type="match status" value="2"/>
</dbReference>
<gene>
    <name evidence="4" type="ORF">CCACVL1_14228</name>
</gene>
<feature type="compositionally biased region" description="Low complexity" evidence="2">
    <location>
        <begin position="253"/>
        <end position="264"/>
    </location>
</feature>
<evidence type="ECO:0000313" key="4">
    <source>
        <dbReference type="EMBL" id="OMO78649.1"/>
    </source>
</evidence>
<dbReference type="OMA" id="SHNNQPG"/>
<dbReference type="SUPFAM" id="SSF46934">
    <property type="entry name" value="UBA-like"/>
    <property type="match status" value="1"/>
</dbReference>
<dbReference type="PROSITE" id="PS50033">
    <property type="entry name" value="UBX"/>
    <property type="match status" value="1"/>
</dbReference>